<dbReference type="Proteomes" id="UP000001542">
    <property type="component" value="Unassembled WGS sequence"/>
</dbReference>
<reference evidence="1" key="2">
    <citation type="journal article" date="2007" name="Science">
        <title>Draft genome sequence of the sexually transmitted pathogen Trichomonas vaginalis.</title>
        <authorList>
            <person name="Carlton J.M."/>
            <person name="Hirt R.P."/>
            <person name="Silva J.C."/>
            <person name="Delcher A.L."/>
            <person name="Schatz M."/>
            <person name="Zhao Q."/>
            <person name="Wortman J.R."/>
            <person name="Bidwell S.L."/>
            <person name="Alsmark U.C.M."/>
            <person name="Besteiro S."/>
            <person name="Sicheritz-Ponten T."/>
            <person name="Noel C.J."/>
            <person name="Dacks J.B."/>
            <person name="Foster P.G."/>
            <person name="Simillion C."/>
            <person name="Van de Peer Y."/>
            <person name="Miranda-Saavedra D."/>
            <person name="Barton G.J."/>
            <person name="Westrop G.D."/>
            <person name="Mueller S."/>
            <person name="Dessi D."/>
            <person name="Fiori P.L."/>
            <person name="Ren Q."/>
            <person name="Paulsen I."/>
            <person name="Zhang H."/>
            <person name="Bastida-Corcuera F.D."/>
            <person name="Simoes-Barbosa A."/>
            <person name="Brown M.T."/>
            <person name="Hayes R.D."/>
            <person name="Mukherjee M."/>
            <person name="Okumura C.Y."/>
            <person name="Schneider R."/>
            <person name="Smith A.J."/>
            <person name="Vanacova S."/>
            <person name="Villalvazo M."/>
            <person name="Haas B.J."/>
            <person name="Pertea M."/>
            <person name="Feldblyum T.V."/>
            <person name="Utterback T.R."/>
            <person name="Shu C.L."/>
            <person name="Osoegawa K."/>
            <person name="de Jong P.J."/>
            <person name="Hrdy I."/>
            <person name="Horvathova L."/>
            <person name="Zubacova Z."/>
            <person name="Dolezal P."/>
            <person name="Malik S.B."/>
            <person name="Logsdon J.M. Jr."/>
            <person name="Henze K."/>
            <person name="Gupta A."/>
            <person name="Wang C.C."/>
            <person name="Dunne R.L."/>
            <person name="Upcroft J.A."/>
            <person name="Upcroft P."/>
            <person name="White O."/>
            <person name="Salzberg S.L."/>
            <person name="Tang P."/>
            <person name="Chiu C.-H."/>
            <person name="Lee Y.-S."/>
            <person name="Embley T.M."/>
            <person name="Coombs G.H."/>
            <person name="Mottram J.C."/>
            <person name="Tachezy J."/>
            <person name="Fraser-Liggett C.M."/>
            <person name="Johnson P.J."/>
        </authorList>
    </citation>
    <scope>NUCLEOTIDE SEQUENCE [LARGE SCALE GENOMIC DNA]</scope>
    <source>
        <strain evidence="1">G3</strain>
    </source>
</reference>
<dbReference type="EMBL" id="DS113371">
    <property type="protein sequence ID" value="EAY08785.1"/>
    <property type="molecule type" value="Genomic_DNA"/>
</dbReference>
<protein>
    <submittedName>
        <fullName evidence="1">Uncharacterized protein</fullName>
    </submittedName>
</protein>
<evidence type="ECO:0000313" key="1">
    <source>
        <dbReference type="EMBL" id="EAY08785.1"/>
    </source>
</evidence>
<accession>A2EEY7</accession>
<proteinExistence type="predicted"/>
<dbReference type="RefSeq" id="XP_001321008.1">
    <property type="nucleotide sequence ID" value="XM_001320973.1"/>
</dbReference>
<dbReference type="VEuPathDB" id="TrichDB:TVAG_188720"/>
<dbReference type="VEuPathDB" id="TrichDB:TVAGG3_0471870"/>
<dbReference type="AlphaFoldDB" id="A2EEY7"/>
<gene>
    <name evidence="1" type="ORF">TVAG_188720</name>
</gene>
<evidence type="ECO:0000313" key="2">
    <source>
        <dbReference type="Proteomes" id="UP000001542"/>
    </source>
</evidence>
<dbReference type="InParanoid" id="A2EEY7"/>
<sequence length="974" mass="112233">MDNEDGNEVQLSVVLSSILKQASHLLSTLQQKNFEIRYKTKSELMQKLFTIKVMFGRYLVLLRSRNLIASIEKQQANIKPSNAVETIKQIQGIKNITKIYKAPSIAPIISRIFSKNNVNIISDQPEAKIQLVLSGIFQSKLPRRIKSAKIRNNSIFINAFPYYEANFHLDEDGYCILKYLRLNCVDYGIHIHNFARELMAEFTKTIHPFHYREINALYQLDSKIYNFIQIGKYLNFSKVINNFSGEYNFQVKNNHGITEILFPYSEDFFSSFKLVLLNGSIYITSSTPILEFPKQIPFVETAQQKLDRNLNNNEYFTKKIYLKEILSENDIQCALNEIHDIIHFTACYNLWEYLVTMLSTKLEIMPTCSFHIPDSNAENCYAIIGVENVDEMKISLDYFSGKIIVNLINASSITHDLADSLYYYITESRLQMVESVLFGFRTHAVLFNSTFFNKGLFSFHFSFATHYFVQILYNAPIPKPLITDADRSAIFLTPGLINFVIRLKICKENIEFAIVDSAIALILKDIEYYLKQLGFATSIMGKSIQCIISPSHVLQFTLYPNMRWVIKIVPSNQLPNSANCIEITGNSRCTRFSEYIVHIIESYMRFSTIVYQLRSYHAINPDDFSLTQLNALRFNVKVPHLDLSIDFGLINQYMNDMLRPTFNLNVIKVYDFIAPSLSFNAPTILSSANIIDKFSDTKVSIAILKGLLPYISKILRDFGSDDNWTAMTELFGDEIIFTYLKRLTLKIHLKPRHIIHGFISLTGFSTFILKPLSLLEVNVEKRSDCYFFASDLSLLEKLRLMMHKISALFKFCVAYNICNFTLTGADFIGTTPNNLISIYLSTMIYMRFQGNDIATEFSMNFLKRVRNSKLQLIMCDYILKILTKPYWSTIISLFNVLIPEKIDWPFVLKSLKFEPDSANLIIKNDTEANIPLKITNGTIQHAKSNDWVDQPTLINFLSGQQMKFQSLLNFLGSH</sequence>
<keyword evidence="2" id="KW-1185">Reference proteome</keyword>
<reference evidence="1" key="1">
    <citation type="submission" date="2006-10" db="EMBL/GenBank/DDBJ databases">
        <authorList>
            <person name="Amadeo P."/>
            <person name="Zhao Q."/>
            <person name="Wortman J."/>
            <person name="Fraser-Liggett C."/>
            <person name="Carlton J."/>
        </authorList>
    </citation>
    <scope>NUCLEOTIDE SEQUENCE</scope>
    <source>
        <strain evidence="1">G3</strain>
    </source>
</reference>
<dbReference type="KEGG" id="tva:4766692"/>
<name>A2EEY7_TRIV3</name>
<organism evidence="1 2">
    <name type="scientific">Trichomonas vaginalis (strain ATCC PRA-98 / G3)</name>
    <dbReference type="NCBI Taxonomy" id="412133"/>
    <lineage>
        <taxon>Eukaryota</taxon>
        <taxon>Metamonada</taxon>
        <taxon>Parabasalia</taxon>
        <taxon>Trichomonadida</taxon>
        <taxon>Trichomonadidae</taxon>
        <taxon>Trichomonas</taxon>
    </lineage>
</organism>